<reference evidence="2 3" key="1">
    <citation type="submission" date="2017-06" db="EMBL/GenBank/DDBJ databases">
        <title>Genome sequencing of cyanobaciteial culture collection at National Institute for Environmental Studies (NIES).</title>
        <authorList>
            <person name="Hirose Y."/>
            <person name="Shimura Y."/>
            <person name="Fujisawa T."/>
            <person name="Nakamura Y."/>
            <person name="Kawachi M."/>
        </authorList>
    </citation>
    <scope>NUCLEOTIDE SEQUENCE [LARGE SCALE GENOMIC DNA]</scope>
    <source>
        <strain evidence="2 3">NIES-2135</strain>
    </source>
</reference>
<feature type="signal peptide" evidence="1">
    <location>
        <begin position="1"/>
        <end position="26"/>
    </location>
</feature>
<evidence type="ECO:0000256" key="1">
    <source>
        <dbReference type="SAM" id="SignalP"/>
    </source>
</evidence>
<keyword evidence="3" id="KW-1185">Reference proteome</keyword>
<dbReference type="InterPro" id="IPR003961">
    <property type="entry name" value="FN3_dom"/>
</dbReference>
<dbReference type="Gene3D" id="2.60.40.10">
    <property type="entry name" value="Immunoglobulins"/>
    <property type="match status" value="1"/>
</dbReference>
<dbReference type="Proteomes" id="UP000217895">
    <property type="component" value="Chromosome"/>
</dbReference>
<dbReference type="InterPro" id="IPR036116">
    <property type="entry name" value="FN3_sf"/>
</dbReference>
<feature type="chain" id="PRO_5011109673" evidence="1">
    <location>
        <begin position="27"/>
        <end position="122"/>
    </location>
</feature>
<sequence length="122" mass="13726">MKMLKAGALLTLLMGLGLSSSQTVMASNPRLCPVDQPCFTESYQSGNQVIFRFDGISGWDFYNVRYRVKGGGEKQVVNRSGRFTFKNVRPNRIYTISVQGCNSRFLARSTCSPWVQESVETR</sequence>
<dbReference type="InterPro" id="IPR013783">
    <property type="entry name" value="Ig-like_fold"/>
</dbReference>
<protein>
    <submittedName>
        <fullName evidence="2">Fibronectin type III domain protein</fullName>
    </submittedName>
</protein>
<evidence type="ECO:0000313" key="2">
    <source>
        <dbReference type="EMBL" id="BAY58742.1"/>
    </source>
</evidence>
<accession>A0A1Z4JPU3</accession>
<gene>
    <name evidence="2" type="ORF">NIES2135_56160</name>
</gene>
<keyword evidence="1" id="KW-0732">Signal</keyword>
<name>A0A1Z4JPU3_LEPBY</name>
<evidence type="ECO:0000313" key="3">
    <source>
        <dbReference type="Proteomes" id="UP000217895"/>
    </source>
</evidence>
<organism evidence="2 3">
    <name type="scientific">Leptolyngbya boryana NIES-2135</name>
    <dbReference type="NCBI Taxonomy" id="1973484"/>
    <lineage>
        <taxon>Bacteria</taxon>
        <taxon>Bacillati</taxon>
        <taxon>Cyanobacteriota</taxon>
        <taxon>Cyanophyceae</taxon>
        <taxon>Leptolyngbyales</taxon>
        <taxon>Leptolyngbyaceae</taxon>
        <taxon>Leptolyngbya group</taxon>
        <taxon>Leptolyngbya</taxon>
    </lineage>
</organism>
<dbReference type="AlphaFoldDB" id="A0A1Z4JPU3"/>
<dbReference type="CDD" id="cd00063">
    <property type="entry name" value="FN3"/>
    <property type="match status" value="1"/>
</dbReference>
<proteinExistence type="predicted"/>
<dbReference type="EMBL" id="AP018203">
    <property type="protein sequence ID" value="BAY58742.1"/>
    <property type="molecule type" value="Genomic_DNA"/>
</dbReference>
<dbReference type="SUPFAM" id="SSF49265">
    <property type="entry name" value="Fibronectin type III"/>
    <property type="match status" value="1"/>
</dbReference>